<comment type="caution">
    <text evidence="5">Lacks conserved residue(s) required for the propagation of feature annotation.</text>
</comment>
<dbReference type="InterPro" id="IPR016186">
    <property type="entry name" value="C-type_lectin-like/link_sf"/>
</dbReference>
<evidence type="ECO:0000256" key="1">
    <source>
        <dbReference type="ARBA" id="ARBA00022729"/>
    </source>
</evidence>
<protein>
    <recommendedName>
        <fullName evidence="7">SRCR domain-containing protein</fullName>
    </recommendedName>
</protein>
<dbReference type="InterPro" id="IPR012334">
    <property type="entry name" value="Pectin_lyas_fold"/>
</dbReference>
<dbReference type="Gene3D" id="3.10.250.10">
    <property type="entry name" value="SRCR-like domain"/>
    <property type="match status" value="3"/>
</dbReference>
<feature type="disulfide bond" evidence="5">
    <location>
        <begin position="1877"/>
        <end position="1887"/>
    </location>
</feature>
<dbReference type="CDD" id="cd00037">
    <property type="entry name" value="CLECT"/>
    <property type="match status" value="1"/>
</dbReference>
<dbReference type="InterPro" id="IPR001190">
    <property type="entry name" value="SRCR"/>
</dbReference>
<dbReference type="PANTHER" id="PTHR47653">
    <property type="entry name" value="PROTEIN BARK BEETLE"/>
    <property type="match status" value="1"/>
</dbReference>
<dbReference type="GO" id="GO:0045217">
    <property type="term" value="P:cell-cell junction maintenance"/>
    <property type="evidence" value="ECO:0007669"/>
    <property type="project" value="TreeGrafter"/>
</dbReference>
<dbReference type="GO" id="GO:0016020">
    <property type="term" value="C:membrane"/>
    <property type="evidence" value="ECO:0007669"/>
    <property type="project" value="InterPro"/>
</dbReference>
<dbReference type="Gene3D" id="2.160.20.10">
    <property type="entry name" value="Single-stranded right-handed beta-helix, Pectin lyase-like"/>
    <property type="match status" value="3"/>
</dbReference>
<keyword evidence="6" id="KW-0812">Transmembrane</keyword>
<dbReference type="InterPro" id="IPR011050">
    <property type="entry name" value="Pectin_lyase_fold/virulence"/>
</dbReference>
<proteinExistence type="predicted"/>
<evidence type="ECO:0000313" key="8">
    <source>
        <dbReference type="EnsemblMetazoa" id="OVOC5964.1"/>
    </source>
</evidence>
<dbReference type="PROSITE" id="PS50287">
    <property type="entry name" value="SRCR_2"/>
    <property type="match status" value="3"/>
</dbReference>
<dbReference type="SMART" id="SM00202">
    <property type="entry name" value="SR"/>
    <property type="match status" value="3"/>
</dbReference>
<name>A0A8R1XWU8_ONCVO</name>
<dbReference type="Gene3D" id="3.10.100.10">
    <property type="entry name" value="Mannose-Binding Protein A, subunit A"/>
    <property type="match status" value="1"/>
</dbReference>
<dbReference type="EMBL" id="CMVM020000164">
    <property type="status" value="NOT_ANNOTATED_CDS"/>
    <property type="molecule type" value="Genomic_DNA"/>
</dbReference>
<dbReference type="SUPFAM" id="SSF56436">
    <property type="entry name" value="C-type lectin-like"/>
    <property type="match status" value="1"/>
</dbReference>
<reference evidence="8" key="2">
    <citation type="submission" date="2022-06" db="UniProtKB">
        <authorList>
            <consortium name="EnsemblMetazoa"/>
        </authorList>
    </citation>
    <scope>IDENTIFICATION</scope>
</reference>
<feature type="transmembrane region" description="Helical" evidence="6">
    <location>
        <begin position="2627"/>
        <end position="2654"/>
    </location>
</feature>
<evidence type="ECO:0000259" key="7">
    <source>
        <dbReference type="PROSITE" id="PS50287"/>
    </source>
</evidence>
<dbReference type="SUPFAM" id="SSF56487">
    <property type="entry name" value="SRCR-like"/>
    <property type="match status" value="3"/>
</dbReference>
<dbReference type="OMA" id="AIKHWRG"/>
<dbReference type="InterPro" id="IPR016187">
    <property type="entry name" value="CTDL_fold"/>
</dbReference>
<keyword evidence="4" id="KW-0325">Glycoprotein</keyword>
<keyword evidence="9" id="KW-1185">Reference proteome</keyword>
<evidence type="ECO:0000313" key="9">
    <source>
        <dbReference type="Proteomes" id="UP000024404"/>
    </source>
</evidence>
<feature type="disulfide bond" evidence="5">
    <location>
        <begin position="87"/>
        <end position="97"/>
    </location>
</feature>
<feature type="domain" description="SRCR" evidence="7">
    <location>
        <begin position="17"/>
        <end position="124"/>
    </location>
</feature>
<keyword evidence="2" id="KW-0677">Repeat</keyword>
<dbReference type="Pfam" id="PF00530">
    <property type="entry name" value="SRCR"/>
    <property type="match status" value="3"/>
</dbReference>
<dbReference type="SUPFAM" id="SSF51126">
    <property type="entry name" value="Pectin lyase-like"/>
    <property type="match status" value="3"/>
</dbReference>
<accession>A0A8R1XWU8</accession>
<dbReference type="InterPro" id="IPR039448">
    <property type="entry name" value="Beta_helix"/>
</dbReference>
<keyword evidence="1" id="KW-0732">Signal</keyword>
<evidence type="ECO:0000256" key="4">
    <source>
        <dbReference type="ARBA" id="ARBA00023180"/>
    </source>
</evidence>
<dbReference type="SMART" id="SM00710">
    <property type="entry name" value="PbH1"/>
    <property type="match status" value="18"/>
</dbReference>
<dbReference type="InterPro" id="IPR036772">
    <property type="entry name" value="SRCR-like_dom_sf"/>
</dbReference>
<evidence type="ECO:0000256" key="3">
    <source>
        <dbReference type="ARBA" id="ARBA00023157"/>
    </source>
</evidence>
<dbReference type="EnsemblMetazoa" id="OVOC5964.1">
    <property type="protein sequence ID" value="OVOC5964.1"/>
    <property type="gene ID" value="WBGene00242773"/>
</dbReference>
<evidence type="ECO:0000256" key="5">
    <source>
        <dbReference type="PROSITE-ProRule" id="PRU00196"/>
    </source>
</evidence>
<organism evidence="8 9">
    <name type="scientific">Onchocerca volvulus</name>
    <dbReference type="NCBI Taxonomy" id="6282"/>
    <lineage>
        <taxon>Eukaryota</taxon>
        <taxon>Metazoa</taxon>
        <taxon>Ecdysozoa</taxon>
        <taxon>Nematoda</taxon>
        <taxon>Chromadorea</taxon>
        <taxon>Rhabditida</taxon>
        <taxon>Spirurina</taxon>
        <taxon>Spiruromorpha</taxon>
        <taxon>Filarioidea</taxon>
        <taxon>Onchocercidae</taxon>
        <taxon>Onchocerca</taxon>
    </lineage>
</organism>
<dbReference type="PROSITE" id="PS00420">
    <property type="entry name" value="SRCR_1"/>
    <property type="match status" value="1"/>
</dbReference>
<dbReference type="Pfam" id="PF13229">
    <property type="entry name" value="Beta_helix"/>
    <property type="match status" value="1"/>
</dbReference>
<reference evidence="9" key="1">
    <citation type="submission" date="2013-10" db="EMBL/GenBank/DDBJ databases">
        <title>Genome sequencing of Onchocerca volvulus.</title>
        <authorList>
            <person name="Cotton J."/>
            <person name="Tsai J."/>
            <person name="Stanley E."/>
            <person name="Tracey A."/>
            <person name="Holroyd N."/>
            <person name="Lustigman S."/>
            <person name="Berriman M."/>
        </authorList>
    </citation>
    <scope>NUCLEOTIDE SEQUENCE</scope>
</reference>
<feature type="disulfide bond" evidence="5">
    <location>
        <begin position="985"/>
        <end position="995"/>
    </location>
</feature>
<evidence type="ECO:0000256" key="2">
    <source>
        <dbReference type="ARBA" id="ARBA00022737"/>
    </source>
</evidence>
<sequence>MLPYQQITNYDPEMPQFRLIDGPSVRQGRLQIKFRDRWRSVCTKLTNWTLVDISTACRSMGFNDGGFWKWYRRNNDTYPFVMPFPKCLSNVSSLFNCEGFNNPNLISLSENLCQGEDDIGIRCWGRPIFLGWQKHWKGLQILSSSSQYANSDPDMVALHQESTSRLEFIDILYAGYDGSTKNTTAAIWIEGIPPVMNGLRIERSARDGIHFEKPTGPVVIANSTICNNRGHGIAIMNTTDGRVFINMTIITGNYGDGIHYREGYDTSWYHTISDNGSEKDLLIFQDNKKPRLDMCIEHKIPQNFFFPHLIQAKLTNGTVIDSNSASPCWMIISLPARLLYTYSIQFLAVTNENDENLDSETRLIICDANANFDGCDGERYRIPILNRILPQTISFRSTGQPIYLSLEHIPSGLSGQVAGDINLFFRIHASVIDKAFYGLNITHTLIANNTGNGIWAQDIRERTTLTNVTILENQGQAGFLVRDGAADIWINASQINDNWGDGINVSYAGGSITINGTIISRNKWRGCAFHQNTSSPYLPLHQEIIIKGRPSNNIFYLRTQIVDNAWGGILIGNFCIPLPKNIQPKILISWTELIGNRYHASVEIFACQKVGMASTIVDFTGNRIEGGLGVGFRMEPAVNTITIISSNQFIANNNTALIIRNARYPQLHNLPAQVTISKNSFKFNIGQSIISIGMVEDSQIQNLAFNQQNEVRENRVINPFPYLNPRSTPYAALVVSSSNVIINRNCFKNPQATYEIGSELTEHAKWIDARENNWGHPRPELFMHRIFDQFNRYTLAAIEVNPFAAVCNQRRPHITTVQQYYRLFRKDSEPYILGGTIWENQDLGKGLYTVMEDLNIVPGARLTLSPDTVLQFNNGLGMLVQGELVRAELHSSDEMVKFTSTPFILPHPPNIRLVDENNNTEVLAGRLEVYANNQWGTICNRSWTKELALLACNQLGLIMDPEYFENWQIFSSSGEVPIVMDNIRCEENEYDITLCRHDDIHHNIAASCASTNVVGLRCMEPRWSGVRYSFLANPPLVTGQSSMEKWIIEKAGLFDFRLPIFSPALQIDWNCHTFHNLYIRDNFWNGIDIVYNDLTRKPAIRMSRFENNRRHGFKTRSQGITIQKVSLVGNGQSGFRYNPLVTNDLQRDIVTWLERREQPEMEANNVFIIPNVNIDKLTVHESHLNQRKFLIAKATSDCPLALLDPCVYEMSLFASGHEYGLNSRLAIQVINRVNEESDEDILLIDNIGKKNWSVRNDLIHFPILSISNTLQLKYTRTYGKPSVIILVLFLDAQEYLNRFVHVYQSEIISNQHAISSIHYSNWTIRNDNLLTRWAIEKLWFQKVNFINNTEAIIWIHSPQHVIFNNTPLAKIGYHIDNCSIINNTGSIIESHHDLYNNANIFEWYFWSNTFANNANSTIMIHLPDTINLRPQKIHSLKVLQMTENRFENNTNFAIFLNGYYAFVNISSNNFTNNIAPNEIGLLTLNGMEKDLFFERNRLMYNHGCWMLKMDIRSHSLRGKVTAWIQYNYFMQNGFLRDTEEYVDMWPRSFTIGIFGSQLANIHFNRLRNILFDFELISGAKSANVKDTMNVTYNWWGIANEAEIYQRIFDFDDWNIFTLAMFNPFYVTEENFISFWWKPENGQLAIEKRSEPSIYNLNGRIYESKNLTYNRERWHEFPFHFKPFEPYQITKDLTIMPGATLTIEKGVEVHVWPNVRILVLGNLKAEGTFWEPIRFKPINVTEYSEQRGTDVTRHERSNHCSIHSNNLCRHQTKRRAEWIGQDSINQHFPSLNRYNPNYQQFKIRLNGTKPKTGFLEFYNATTNEWIPSCDREFTIRNAQVVCRELGFGNGNVYEWLTPRWDYNPKIIIRKSYVVPRQCIGIELKLEQCPIRMNNLSMWQCIDNEHFNYIHCDEKTILNSDYIGSWGGITITHGSIDYEQSNTTTEQSVLRNVEIVGGGLAHNETVDVATILSIGRNPIFDHVNITNSSMHGLQILIPHRDIILNKLNVTQNRGYGISFWISNLQASGGNSATVLGMMNIIPYNAHGLLDICAAQKQFEIMNRIIMFYKYDSHAVDCVKIFTSTERSIGFRFLLINLYDGSQMNVGRLDSITLYSDAMFTQIIHQFTSLTSDWSLNIQTQSFLAIHMRANAANGIYGFIAEITIVPALVQTYGTDEILIRHSRIERNDRGAIIYRNTGEIGPNLVISNCMIQKNGYHLFGNISTTNYAIQLHFHNTLLAQFRNNLLMDNIGGLWMTALTTSPIARLIVIIRECAFMHNLNGTILVFLGNGNQKLWLFNNLIRNNYALHHDTVLLKGITANLTRNLFSNNTGSHNLDLRPNLPGPLDSYILYKNWFYNNVALGHGYQYQERYGYQPHYLEDEFMRRPKRQIVMEEGLSFDWWTHVGTDSERYRSTVYAGISNVLCRENIFNNPINPYELVAGKMNSPETHAIDGRENYWGYPGTVGVASGKIRDYHDYEYLIRVDYVPVLESNASLIEGSCPAGWFQIGRDEFKSCFLYSGGVATYMAAVKFCQEMDAFIPYLRVDDSRKEQLAKQIDDILHMRTGDNTDRYNTFTDAYDKQVWISGVTIPLTQCGWLNTRTGNIGTQNCNNLLSFVCEKGVLSYDEPTLWRGGIVIAIIALSILLIIILLLAVCWYRKSRKRKEEEVSRKECIRASLRLSKLANELKKNNGSGRIATNMATIGTLNGIDLQTDDAIMNAHRNLVHGDDNNSWSIPTKQPTLSTGIYSGNNSVTSFIDQSTKYRPSSIAEFTKTNSTVDSSCSANTTESFTYHMPSSSRNLVSQKPNPYAEVSLSIFNSFGSINSRKGDGSSNDRSVIDRHSADVSTCSTCSTDTVTCSVCQDCGESTLTERSSWNDSSSAQSSTVSDRTIQQLVRPLLNRTEQLTTKGENTLRLAPKTFDSLPRSTQNKLVDLPPPPLFDRKLLEIYGIPITSDETNGEMPLKPIRIAPPPPQPPCIATSMDEQLLNPLEIPTISSPPRRSLYETTTELVRNGPCSNSSSYRTKIRPLLPAPSPPDHECIRNPQSSQSLVDLITPSVHYQRSNSTGKALPIETSM</sequence>
<dbReference type="InterPro" id="IPR053243">
    <property type="entry name" value="SJ_maturation_regulator"/>
</dbReference>
<feature type="domain" description="SRCR" evidence="7">
    <location>
        <begin position="911"/>
        <end position="1019"/>
    </location>
</feature>
<evidence type="ECO:0000256" key="6">
    <source>
        <dbReference type="SAM" id="Phobius"/>
    </source>
</evidence>
<feature type="domain" description="SRCR" evidence="7">
    <location>
        <begin position="1802"/>
        <end position="1911"/>
    </location>
</feature>
<keyword evidence="3 5" id="KW-1015">Disulfide bond</keyword>
<dbReference type="InterPro" id="IPR006626">
    <property type="entry name" value="PbH1"/>
</dbReference>
<keyword evidence="6" id="KW-1133">Transmembrane helix</keyword>
<dbReference type="Proteomes" id="UP000024404">
    <property type="component" value="Unassembled WGS sequence"/>
</dbReference>
<dbReference type="PANTHER" id="PTHR47653:SF1">
    <property type="entry name" value="DELETED IN MALIGNANT BRAIN TUMORS 1 PROTEIN"/>
    <property type="match status" value="1"/>
</dbReference>
<keyword evidence="6" id="KW-0472">Membrane</keyword>